<gene>
    <name evidence="2" type="ORF">FBQ73_02495</name>
</gene>
<proteinExistence type="predicted"/>
<organism evidence="2 3">
    <name type="scientific">Xanthobacter autotrophicus</name>
    <dbReference type="NCBI Taxonomy" id="280"/>
    <lineage>
        <taxon>Bacteria</taxon>
        <taxon>Pseudomonadati</taxon>
        <taxon>Pseudomonadota</taxon>
        <taxon>Alphaproteobacteria</taxon>
        <taxon>Hyphomicrobiales</taxon>
        <taxon>Xanthobacteraceae</taxon>
        <taxon>Xanthobacter</taxon>
    </lineage>
</organism>
<dbReference type="RefSeq" id="WP_138397956.1">
    <property type="nucleotide sequence ID" value="NZ_JBAFVI010000012.1"/>
</dbReference>
<evidence type="ECO:0000313" key="3">
    <source>
        <dbReference type="Proteomes" id="UP000305131"/>
    </source>
</evidence>
<feature type="chain" id="PRO_5025557746" evidence="1">
    <location>
        <begin position="26"/>
        <end position="176"/>
    </location>
</feature>
<dbReference type="EMBL" id="VAUP01000007">
    <property type="protein sequence ID" value="TLX44469.1"/>
    <property type="molecule type" value="Genomic_DNA"/>
</dbReference>
<dbReference type="InterPro" id="IPR019546">
    <property type="entry name" value="TAT_signal_bac_arc"/>
</dbReference>
<comment type="caution">
    <text evidence="2">The sequence shown here is derived from an EMBL/GenBank/DDBJ whole genome shotgun (WGS) entry which is preliminary data.</text>
</comment>
<name>A0A6C1KJL8_XANAU</name>
<keyword evidence="1" id="KW-0732">Signal</keyword>
<dbReference type="OrthoDB" id="9944852at2"/>
<sequence length="176" mass="19316">MRERTATRRSLLKASGALGTVAALAVPVAILPKAEAGEHPDAELLRLGAEFEREHVTLASLKNEEDRLNSVFEAEKERRGTRGWDALTALHEEVGAKEAVSQASDQFDKLDAITSVIRSIPARTIAGLAVKVRATAYDCHFSLSFDLPPDQIDWQEGCFLQLVREVERMAKVAAHV</sequence>
<accession>A0A6C1KJL8</accession>
<dbReference type="Proteomes" id="UP000305131">
    <property type="component" value="Unassembled WGS sequence"/>
</dbReference>
<dbReference type="PROSITE" id="PS51318">
    <property type="entry name" value="TAT"/>
    <property type="match status" value="1"/>
</dbReference>
<dbReference type="NCBIfam" id="TIGR01409">
    <property type="entry name" value="TAT_signal_seq"/>
    <property type="match status" value="1"/>
</dbReference>
<dbReference type="GeneID" id="95772326"/>
<protein>
    <submittedName>
        <fullName evidence="2">Twin-arginine translocation signal domain-containing protein</fullName>
    </submittedName>
</protein>
<dbReference type="AlphaFoldDB" id="A0A6C1KJL8"/>
<evidence type="ECO:0000256" key="1">
    <source>
        <dbReference type="SAM" id="SignalP"/>
    </source>
</evidence>
<feature type="signal peptide" evidence="1">
    <location>
        <begin position="1"/>
        <end position="25"/>
    </location>
</feature>
<reference evidence="2 3" key="1">
    <citation type="submission" date="2019-05" db="EMBL/GenBank/DDBJ databases">
        <authorList>
            <person name="Zhou X."/>
        </authorList>
    </citation>
    <scope>NUCLEOTIDE SEQUENCE [LARGE SCALE GENOMIC DNA]</scope>
    <source>
        <strain evidence="2 3">DSM 432</strain>
    </source>
</reference>
<evidence type="ECO:0000313" key="2">
    <source>
        <dbReference type="EMBL" id="TLX44469.1"/>
    </source>
</evidence>
<dbReference type="InterPro" id="IPR006311">
    <property type="entry name" value="TAT_signal"/>
</dbReference>